<dbReference type="RefSeq" id="WP_011244897.1">
    <property type="nucleotide sequence ID" value="NZ_BOQQ01000016.1"/>
</dbReference>
<dbReference type="SUPFAM" id="SSF53850">
    <property type="entry name" value="Periplasmic binding protein-like II"/>
    <property type="match status" value="1"/>
</dbReference>
<evidence type="ECO:0000256" key="5">
    <source>
        <dbReference type="SAM" id="SignalP"/>
    </source>
</evidence>
<accession>A0A268NTI1</accession>
<evidence type="ECO:0000256" key="3">
    <source>
        <dbReference type="ARBA" id="ARBA00022729"/>
    </source>
</evidence>
<dbReference type="InterPro" id="IPR000914">
    <property type="entry name" value="SBP_5_dom"/>
</dbReference>
<dbReference type="Pfam" id="PF00496">
    <property type="entry name" value="SBP_bac_5"/>
    <property type="match status" value="1"/>
</dbReference>
<comment type="caution">
    <text evidence="7">The sequence shown here is derived from an EMBL/GenBank/DDBJ whole genome shotgun (WGS) entry which is preliminary data.</text>
</comment>
<keyword evidence="2" id="KW-0813">Transport</keyword>
<keyword evidence="3 5" id="KW-0732">Signal</keyword>
<proteinExistence type="inferred from homology"/>
<evidence type="ECO:0000313" key="8">
    <source>
        <dbReference type="Proteomes" id="UP000216207"/>
    </source>
</evidence>
<dbReference type="PROSITE" id="PS51257">
    <property type="entry name" value="PROKAR_LIPOPROTEIN"/>
    <property type="match status" value="1"/>
</dbReference>
<comment type="similarity">
    <text evidence="1">Belongs to the bacterial solute-binding protein 5 family.</text>
</comment>
<dbReference type="Proteomes" id="UP000216207">
    <property type="component" value="Unassembled WGS sequence"/>
</dbReference>
<dbReference type="InterPro" id="IPR039424">
    <property type="entry name" value="SBP_5"/>
</dbReference>
<reference evidence="7 8" key="1">
    <citation type="submission" date="2017-07" db="EMBL/GenBank/DDBJ databases">
        <title>Isolation and whole genome analysis of endospore-forming bacteria from heroin.</title>
        <authorList>
            <person name="Kalinowski J."/>
            <person name="Ahrens B."/>
            <person name="Al-Dilaimi A."/>
            <person name="Winkler A."/>
            <person name="Wibberg D."/>
            <person name="Schleenbecker U."/>
            <person name="Ruckert C."/>
            <person name="Wolfel R."/>
            <person name="Grass G."/>
        </authorList>
    </citation>
    <scope>NUCLEOTIDE SEQUENCE [LARGE SCALE GENOMIC DNA]</scope>
    <source>
        <strain evidence="7 8">7539</strain>
    </source>
</reference>
<dbReference type="PANTHER" id="PTHR30290:SF9">
    <property type="entry name" value="OLIGOPEPTIDE-BINDING PROTEIN APPA"/>
    <property type="match status" value="1"/>
</dbReference>
<dbReference type="OMA" id="INSQHPP"/>
<protein>
    <submittedName>
        <fullName evidence="7">Glutathione ABC transporter substrate-binding protein</fullName>
    </submittedName>
</protein>
<name>A0A268NTI1_SHOCL</name>
<dbReference type="GO" id="GO:0043190">
    <property type="term" value="C:ATP-binding cassette (ABC) transporter complex"/>
    <property type="evidence" value="ECO:0007669"/>
    <property type="project" value="InterPro"/>
</dbReference>
<dbReference type="PIRSF" id="PIRSF002741">
    <property type="entry name" value="MppA"/>
    <property type="match status" value="1"/>
</dbReference>
<evidence type="ECO:0000256" key="2">
    <source>
        <dbReference type="ARBA" id="ARBA00022448"/>
    </source>
</evidence>
<dbReference type="Gene3D" id="3.40.190.10">
    <property type="entry name" value="Periplasmic binding protein-like II"/>
    <property type="match status" value="1"/>
</dbReference>
<dbReference type="Gene3D" id="3.10.105.10">
    <property type="entry name" value="Dipeptide-binding Protein, Domain 3"/>
    <property type="match status" value="1"/>
</dbReference>
<feature type="domain" description="Solute-binding protein family 5" evidence="6">
    <location>
        <begin position="88"/>
        <end position="452"/>
    </location>
</feature>
<dbReference type="Gene3D" id="3.90.76.10">
    <property type="entry name" value="Dipeptide-binding Protein, Domain 1"/>
    <property type="match status" value="1"/>
</dbReference>
<dbReference type="GO" id="GO:0015833">
    <property type="term" value="P:peptide transport"/>
    <property type="evidence" value="ECO:0007669"/>
    <property type="project" value="TreeGrafter"/>
</dbReference>
<dbReference type="GO" id="GO:0042597">
    <property type="term" value="C:periplasmic space"/>
    <property type="evidence" value="ECO:0007669"/>
    <property type="project" value="UniProtKB-ARBA"/>
</dbReference>
<organism evidence="7 8">
    <name type="scientific">Shouchella clausii</name>
    <name type="common">Alkalihalobacillus clausii</name>
    <dbReference type="NCBI Taxonomy" id="79880"/>
    <lineage>
        <taxon>Bacteria</taxon>
        <taxon>Bacillati</taxon>
        <taxon>Bacillota</taxon>
        <taxon>Bacilli</taxon>
        <taxon>Bacillales</taxon>
        <taxon>Bacillaceae</taxon>
        <taxon>Shouchella</taxon>
    </lineage>
</organism>
<evidence type="ECO:0000256" key="1">
    <source>
        <dbReference type="ARBA" id="ARBA00005695"/>
    </source>
</evidence>
<dbReference type="PANTHER" id="PTHR30290">
    <property type="entry name" value="PERIPLASMIC BINDING COMPONENT OF ABC TRANSPORTER"/>
    <property type="match status" value="1"/>
</dbReference>
<dbReference type="CDD" id="cd08499">
    <property type="entry name" value="PBP2_Ylib_like"/>
    <property type="match status" value="1"/>
</dbReference>
<dbReference type="AlphaFoldDB" id="A0A268NTI1"/>
<dbReference type="EMBL" id="NPCC01000055">
    <property type="protein sequence ID" value="PAE86708.1"/>
    <property type="molecule type" value="Genomic_DNA"/>
</dbReference>
<evidence type="ECO:0000256" key="4">
    <source>
        <dbReference type="SAM" id="MobiDB-lite"/>
    </source>
</evidence>
<sequence>MNVKKPLYGVMALTVAAGLAACSSEPDENTNTGGGGEGAEESGQGGDLVVAMNSDIVALDPHQVNDVPSGQVQGQVYETLVDFDENMELQPSLATGYEWNDEGTALTFKLQEGVKFHDGAEFNAEAVKKNIERITDEALASPRAFLFEEISEINVINDYEIEFVTEEPFAPLIYSFAHNAGFMISPDVIDADYEAMENGEQPSTEVNANPAGTGYFKYESGQIGSSELVFKKNEEYWGEPAKLDSVTFKTVPDGNTRLAELETGSSHFIEPLDVSGVAQLEATDGAHLLETESISASYFGFNTEKEPFDDVRVRQAIAMAIDKNVIANDILDGYELPATSPVSPGVIGHDPNAEPLSYDVEAAKELLAEAGYEDGFEVTLSTNDTAARVDLAQYIQNQLADLNITVDINIQEWATYLDATANGEHEMFILGWSSATGDADYALAPLFHSDSMGEPGNRSFYSNPDLDAILDEAAKEIDEDKRNELYAEAQTILNEEVPVVFTTTKKYLNGVRDEVKNIAVSPAGDFLFHDTYIEQ</sequence>
<feature type="region of interest" description="Disordered" evidence="4">
    <location>
        <begin position="24"/>
        <end position="45"/>
    </location>
</feature>
<evidence type="ECO:0000313" key="7">
    <source>
        <dbReference type="EMBL" id="PAE86708.1"/>
    </source>
</evidence>
<dbReference type="InterPro" id="IPR030678">
    <property type="entry name" value="Peptide/Ni-bd"/>
</dbReference>
<gene>
    <name evidence="7" type="ORF">CHH72_22155</name>
</gene>
<evidence type="ECO:0000259" key="6">
    <source>
        <dbReference type="Pfam" id="PF00496"/>
    </source>
</evidence>
<feature type="signal peptide" evidence="5">
    <location>
        <begin position="1"/>
        <end position="20"/>
    </location>
</feature>
<feature type="chain" id="PRO_5038598489" evidence="5">
    <location>
        <begin position="21"/>
        <end position="535"/>
    </location>
</feature>
<dbReference type="GO" id="GO:1904680">
    <property type="term" value="F:peptide transmembrane transporter activity"/>
    <property type="evidence" value="ECO:0007669"/>
    <property type="project" value="TreeGrafter"/>
</dbReference>